<reference evidence="1" key="2">
    <citation type="journal article" date="2016" name="Sci. Rep.">
        <title>Mitochondrial genome evolution and tRNA truncation in Acariformes mites: new evidence from eriophyoid mites.</title>
        <authorList>
            <person name="Xue X.F."/>
            <person name="Guo J.F."/>
            <person name="Dong Y."/>
            <person name="Hong X.Y."/>
            <person name="Shao R."/>
        </authorList>
    </citation>
    <scope>NUCLEOTIDE SEQUENCE</scope>
</reference>
<gene>
    <name evidence="1" type="primary">atp8</name>
</gene>
<reference evidence="1" key="1">
    <citation type="submission" date="2015-05" db="EMBL/GenBank/DDBJ databases">
        <authorList>
            <person name="Wang D.B."/>
            <person name="Wang M."/>
        </authorList>
    </citation>
    <scope>NUCLEOTIDE SEQUENCE</scope>
</reference>
<accession>A0A0U2HVH6</accession>
<evidence type="ECO:0000313" key="1">
    <source>
        <dbReference type="EMBL" id="ALK03785.1"/>
    </source>
</evidence>
<dbReference type="CTD" id="4509"/>
<geneLocation type="mitochondrion" evidence="1"/>
<dbReference type="RefSeq" id="YP_009228522.1">
    <property type="nucleotide sequence ID" value="NC_029208.1"/>
</dbReference>
<sequence length="54" mass="6450">MPQVNEMSWDLISLLIFFMAFIFASSWENILQLSYKTGFIATKEYFFFVDFYAS</sequence>
<dbReference type="AlphaFoldDB" id="A0A0U2HVH6"/>
<dbReference type="EMBL" id="KR604966">
    <property type="protein sequence ID" value="ALK03785.1"/>
    <property type="molecule type" value="Genomic_DNA"/>
</dbReference>
<organism evidence="1">
    <name type="scientific">Epitrimerus sabinae</name>
    <dbReference type="NCBI Taxonomy" id="1452570"/>
    <lineage>
        <taxon>Eukaryota</taxon>
        <taxon>Metazoa</taxon>
        <taxon>Ecdysozoa</taxon>
        <taxon>Arthropoda</taxon>
        <taxon>Chelicerata</taxon>
        <taxon>Arachnida</taxon>
        <taxon>Acari</taxon>
        <taxon>Acariformes</taxon>
        <taxon>Trombidiformes</taxon>
        <taxon>Prostigmata</taxon>
        <taxon>Eupodina</taxon>
        <taxon>Eriophyoidea</taxon>
        <taxon>Eriophyidae</taxon>
        <taxon>Phyllocoptinae</taxon>
        <taxon>Phyllocoptini</taxon>
        <taxon>Epitrimerus</taxon>
    </lineage>
</organism>
<dbReference type="GeneID" id="26833569"/>
<protein>
    <submittedName>
        <fullName evidence="1">ATP synthase subunit 8</fullName>
    </submittedName>
</protein>
<proteinExistence type="predicted"/>
<keyword evidence="1" id="KW-0496">Mitochondrion</keyword>
<name>A0A0U2HVH6_9ACAR</name>